<comment type="caution">
    <text evidence="1">The sequence shown here is derived from an EMBL/GenBank/DDBJ whole genome shotgun (WGS) entry which is preliminary data.</text>
</comment>
<accession>A0AAD5KKV0</accession>
<keyword evidence="2" id="KW-1185">Reference proteome</keyword>
<dbReference type="Proteomes" id="UP000820818">
    <property type="component" value="Linkage Group LG8"/>
</dbReference>
<gene>
    <name evidence="1" type="ORF">GHT06_019106</name>
</gene>
<reference evidence="1 2" key="1">
    <citation type="submission" date="2022-05" db="EMBL/GenBank/DDBJ databases">
        <title>A multi-omics perspective on studying reproductive biology in Daphnia sinensis.</title>
        <authorList>
            <person name="Jia J."/>
        </authorList>
    </citation>
    <scope>NUCLEOTIDE SEQUENCE [LARGE SCALE GENOMIC DNA]</scope>
    <source>
        <strain evidence="1 2">WSL</strain>
    </source>
</reference>
<dbReference type="AlphaFoldDB" id="A0AAD5KKV0"/>
<name>A0AAD5KKV0_9CRUS</name>
<dbReference type="EMBL" id="WJBH02000008">
    <property type="protein sequence ID" value="KAI9553837.1"/>
    <property type="molecule type" value="Genomic_DNA"/>
</dbReference>
<dbReference type="Pfam" id="PF14223">
    <property type="entry name" value="Retrotran_gag_2"/>
    <property type="match status" value="1"/>
</dbReference>
<protein>
    <recommendedName>
        <fullName evidence="3">Copia protein</fullName>
    </recommendedName>
</protein>
<organism evidence="1 2">
    <name type="scientific">Daphnia sinensis</name>
    <dbReference type="NCBI Taxonomy" id="1820382"/>
    <lineage>
        <taxon>Eukaryota</taxon>
        <taxon>Metazoa</taxon>
        <taxon>Ecdysozoa</taxon>
        <taxon>Arthropoda</taxon>
        <taxon>Crustacea</taxon>
        <taxon>Branchiopoda</taxon>
        <taxon>Diplostraca</taxon>
        <taxon>Cladocera</taxon>
        <taxon>Anomopoda</taxon>
        <taxon>Daphniidae</taxon>
        <taxon>Daphnia</taxon>
        <taxon>Daphnia similis group</taxon>
    </lineage>
</organism>
<evidence type="ECO:0000313" key="2">
    <source>
        <dbReference type="Proteomes" id="UP000820818"/>
    </source>
</evidence>
<proteinExistence type="predicted"/>
<evidence type="ECO:0008006" key="3">
    <source>
        <dbReference type="Google" id="ProtNLM"/>
    </source>
</evidence>
<sequence length="179" mass="19880">MANVSVFTAKDVAHIDKLTGANFQVWKFQICLMLRNHSLMDLVLGTEVKPDPVVASDVTTNQAATNSWNHKDNTAQLLISATICSDQQRSLIPVRLPHKCGNVSSFLNYQCKEGYDISSHVTAVELMASQLQDVGSPIYDDQIITKVASTLLPSYRHVIAAWENLDVSRKTINLLRARL</sequence>
<evidence type="ECO:0000313" key="1">
    <source>
        <dbReference type="EMBL" id="KAI9553837.1"/>
    </source>
</evidence>